<dbReference type="EMBL" id="PUBV01000006">
    <property type="protein sequence ID" value="PWB08334.1"/>
    <property type="molecule type" value="Genomic_DNA"/>
</dbReference>
<keyword evidence="2" id="KW-1185">Reference proteome</keyword>
<sequence length="77" mass="8624">MWLFVFIVATFFYLYITIGFRLLDTSKACGEQRGCSPLTEKYEPTNGRSGDFSVKKQKNIPGTARSPLASKLTIVVD</sequence>
<evidence type="ECO:0000313" key="2">
    <source>
        <dbReference type="Proteomes" id="UP000244925"/>
    </source>
</evidence>
<dbReference type="Proteomes" id="UP000244925">
    <property type="component" value="Unassembled WGS sequence"/>
</dbReference>
<accession>A0A2V1IUB5</accession>
<protein>
    <submittedName>
        <fullName evidence="1">Uncharacterized protein</fullName>
    </submittedName>
</protein>
<name>A0A2V1IUB5_9BACT</name>
<evidence type="ECO:0000313" key="1">
    <source>
        <dbReference type="EMBL" id="PWB08334.1"/>
    </source>
</evidence>
<gene>
    <name evidence="1" type="ORF">C5O25_03965</name>
</gene>
<dbReference type="AlphaFoldDB" id="A0A2V1IUB5"/>
<proteinExistence type="predicted"/>
<organism evidence="1 2">
    <name type="scientific">Paramuribaculum intestinale</name>
    <dbReference type="NCBI Taxonomy" id="2094151"/>
    <lineage>
        <taxon>Bacteria</taxon>
        <taxon>Pseudomonadati</taxon>
        <taxon>Bacteroidota</taxon>
        <taxon>Bacteroidia</taxon>
        <taxon>Bacteroidales</taxon>
        <taxon>Muribaculaceae</taxon>
        <taxon>Paramuribaculum</taxon>
    </lineage>
</organism>
<reference evidence="2" key="1">
    <citation type="submission" date="2018-02" db="EMBL/GenBank/DDBJ databases">
        <authorList>
            <person name="Clavel T."/>
            <person name="Strowig T."/>
        </authorList>
    </citation>
    <scope>NUCLEOTIDE SEQUENCE [LARGE SCALE GENOMIC DNA]</scope>
    <source>
        <strain evidence="2">DSM 100764</strain>
    </source>
</reference>
<comment type="caution">
    <text evidence="1">The sequence shown here is derived from an EMBL/GenBank/DDBJ whole genome shotgun (WGS) entry which is preliminary data.</text>
</comment>